<feature type="transmembrane region" description="Helical" evidence="13">
    <location>
        <begin position="166"/>
        <end position="193"/>
    </location>
</feature>
<keyword evidence="17" id="KW-1185">Reference proteome</keyword>
<evidence type="ECO:0000313" key="16">
    <source>
        <dbReference type="EMBL" id="QPH53205.1"/>
    </source>
</evidence>
<organism evidence="16 17">
    <name type="scientific">Pontivivens ytuae</name>
    <dbReference type="NCBI Taxonomy" id="2789856"/>
    <lineage>
        <taxon>Bacteria</taxon>
        <taxon>Pseudomonadati</taxon>
        <taxon>Pseudomonadota</taxon>
        <taxon>Alphaproteobacteria</taxon>
        <taxon>Rhodobacterales</taxon>
        <taxon>Paracoccaceae</taxon>
        <taxon>Pontivivens</taxon>
    </lineage>
</organism>
<keyword evidence="10 13" id="KW-1133">Transmembrane helix</keyword>
<evidence type="ECO:0000256" key="11">
    <source>
        <dbReference type="ARBA" id="ARBA00023004"/>
    </source>
</evidence>
<evidence type="ECO:0000259" key="15">
    <source>
        <dbReference type="Pfam" id="PF01292"/>
    </source>
</evidence>
<evidence type="ECO:0000256" key="5">
    <source>
        <dbReference type="ARBA" id="ARBA00022475"/>
    </source>
</evidence>
<feature type="chain" id="PRO_5032387925" evidence="14">
    <location>
        <begin position="21"/>
        <end position="388"/>
    </location>
</feature>
<comment type="cofactor">
    <cofactor evidence="1">
        <name>heme</name>
        <dbReference type="ChEBI" id="CHEBI:30413"/>
    </cofactor>
</comment>
<dbReference type="GO" id="GO:0009326">
    <property type="term" value="C:formate dehydrogenase complex"/>
    <property type="evidence" value="ECO:0007669"/>
    <property type="project" value="InterPro"/>
</dbReference>
<comment type="similarity">
    <text evidence="3">Belongs to the formate dehydrogenase gamma subunit family.</text>
</comment>
<gene>
    <name evidence="16" type="ORF">I0K15_15595</name>
</gene>
<keyword evidence="12 13" id="KW-0472">Membrane</keyword>
<dbReference type="GO" id="GO:0036397">
    <property type="term" value="F:formate dehydrogenase (quinone) activity"/>
    <property type="evidence" value="ECO:0007669"/>
    <property type="project" value="TreeGrafter"/>
</dbReference>
<dbReference type="KEGG" id="poz:I0K15_15595"/>
<dbReference type="PANTHER" id="PTHR30074">
    <property type="entry name" value="FORMATE DEHYDROGENASE, NITRATE-INDUCIBLE, CYTOCHROME B556 FDN SUBUNIT"/>
    <property type="match status" value="1"/>
</dbReference>
<evidence type="ECO:0000256" key="7">
    <source>
        <dbReference type="ARBA" id="ARBA00022692"/>
    </source>
</evidence>
<keyword evidence="9" id="KW-0249">Electron transport</keyword>
<dbReference type="GO" id="GO:0009055">
    <property type="term" value="F:electron transfer activity"/>
    <property type="evidence" value="ECO:0007669"/>
    <property type="project" value="InterPro"/>
</dbReference>
<dbReference type="InterPro" id="IPR016174">
    <property type="entry name" value="Di-haem_cyt_TM"/>
</dbReference>
<dbReference type="InterPro" id="IPR011577">
    <property type="entry name" value="Cyt_b561_bac/Ni-Hgenase"/>
</dbReference>
<dbReference type="InterPro" id="IPR051817">
    <property type="entry name" value="FDH_cytochrome_b556_subunit"/>
</dbReference>
<evidence type="ECO:0000256" key="4">
    <source>
        <dbReference type="ARBA" id="ARBA00022448"/>
    </source>
</evidence>
<dbReference type="NCBIfam" id="TIGR01583">
    <property type="entry name" value="formate-DH-gamm"/>
    <property type="match status" value="1"/>
</dbReference>
<evidence type="ECO:0000256" key="13">
    <source>
        <dbReference type="SAM" id="Phobius"/>
    </source>
</evidence>
<feature type="transmembrane region" description="Helical" evidence="13">
    <location>
        <begin position="118"/>
        <end position="139"/>
    </location>
</feature>
<evidence type="ECO:0000256" key="1">
    <source>
        <dbReference type="ARBA" id="ARBA00001971"/>
    </source>
</evidence>
<evidence type="ECO:0000256" key="9">
    <source>
        <dbReference type="ARBA" id="ARBA00022982"/>
    </source>
</evidence>
<dbReference type="PANTHER" id="PTHR30074:SF6">
    <property type="entry name" value="FORMATE DEHYDROGENASE GAMMA SUBUNIT"/>
    <property type="match status" value="1"/>
</dbReference>
<evidence type="ECO:0000256" key="14">
    <source>
        <dbReference type="SAM" id="SignalP"/>
    </source>
</evidence>
<keyword evidence="4" id="KW-0813">Transport</keyword>
<name>A0A7S9LR39_9RHOB</name>
<evidence type="ECO:0000256" key="8">
    <source>
        <dbReference type="ARBA" id="ARBA00022723"/>
    </source>
</evidence>
<evidence type="ECO:0000256" key="6">
    <source>
        <dbReference type="ARBA" id="ARBA00022617"/>
    </source>
</evidence>
<protein>
    <submittedName>
        <fullName evidence="16">Formate dehydrogenase subunit gamma</fullName>
    </submittedName>
</protein>
<dbReference type="AlphaFoldDB" id="A0A7S9LR39"/>
<comment type="subcellular location">
    <subcellularLocation>
        <location evidence="2">Cell membrane</location>
        <topology evidence="2">Multi-pass membrane protein</topology>
    </subcellularLocation>
</comment>
<evidence type="ECO:0000256" key="2">
    <source>
        <dbReference type="ARBA" id="ARBA00004651"/>
    </source>
</evidence>
<feature type="transmembrane region" description="Helical" evidence="13">
    <location>
        <begin position="264"/>
        <end position="285"/>
    </location>
</feature>
<dbReference type="GO" id="GO:0008863">
    <property type="term" value="F:formate dehydrogenase (NAD+) activity"/>
    <property type="evidence" value="ECO:0007669"/>
    <property type="project" value="InterPro"/>
</dbReference>
<accession>A0A7S9LR39</accession>
<feature type="domain" description="Cytochrome b561 bacterial/Ni-hydrogenase" evidence="15">
    <location>
        <begin position="156"/>
        <end position="343"/>
    </location>
</feature>
<keyword evidence="11" id="KW-0408">Iron</keyword>
<dbReference type="SUPFAM" id="SSF81342">
    <property type="entry name" value="Transmembrane di-heme cytochromes"/>
    <property type="match status" value="1"/>
</dbReference>
<evidence type="ECO:0000256" key="3">
    <source>
        <dbReference type="ARBA" id="ARBA00010747"/>
    </source>
</evidence>
<evidence type="ECO:0000313" key="17">
    <source>
        <dbReference type="Proteomes" id="UP000594800"/>
    </source>
</evidence>
<dbReference type="GO" id="GO:0009061">
    <property type="term" value="P:anaerobic respiration"/>
    <property type="evidence" value="ECO:0007669"/>
    <property type="project" value="TreeGrafter"/>
</dbReference>
<dbReference type="GO" id="GO:0015944">
    <property type="term" value="P:formate oxidation"/>
    <property type="evidence" value="ECO:0007669"/>
    <property type="project" value="TreeGrafter"/>
</dbReference>
<keyword evidence="5" id="KW-1003">Cell membrane</keyword>
<dbReference type="Proteomes" id="UP000594800">
    <property type="component" value="Chromosome"/>
</dbReference>
<feature type="transmembrane region" description="Helical" evidence="13">
    <location>
        <begin position="321"/>
        <end position="340"/>
    </location>
</feature>
<dbReference type="GO" id="GO:0022904">
    <property type="term" value="P:respiratory electron transport chain"/>
    <property type="evidence" value="ECO:0007669"/>
    <property type="project" value="InterPro"/>
</dbReference>
<dbReference type="GO" id="GO:0046872">
    <property type="term" value="F:metal ion binding"/>
    <property type="evidence" value="ECO:0007669"/>
    <property type="project" value="UniProtKB-KW"/>
</dbReference>
<sequence>MFRTLIATLLALTLAVPVAAQNSESGETSTGLSGQSGQLESILERQRALAEGGEQFNAGPGREDFDLNAVETGNISDVYREVRGGTEGAVRSSSRGPAAETMIQTGGMSWLQWREGPVSTYGGILLLGTLALLAVFYLIKGRIRISAGRSGVTILRFTSIERFTHWLLAGSFILLGITGLVQLFGRTLVIPLIGHEAFAPIAIAGKFIHNNVSWAFMLALILTFVIWIVHNIPSRVDWQWIKAGGGFIGGHHPPAKKFNAGQKLIFWSVILLGGSISLSGLSLLFPFEFAMFEKTFGWLAAVGIPVPTELAPQEEMQYAQIWHVIVSFVLMAIIVAHIYIGSVGMEGAYEAMGDGEVDLNWAREHHSLWVEEVEAEGRAAPPQATPAE</sequence>
<dbReference type="EMBL" id="CP064942">
    <property type="protein sequence ID" value="QPH53205.1"/>
    <property type="molecule type" value="Genomic_DNA"/>
</dbReference>
<dbReference type="RefSeq" id="WP_196102416.1">
    <property type="nucleotide sequence ID" value="NZ_CP064942.1"/>
</dbReference>
<feature type="signal peptide" evidence="14">
    <location>
        <begin position="1"/>
        <end position="20"/>
    </location>
</feature>
<keyword evidence="7 13" id="KW-0812">Transmembrane</keyword>
<keyword evidence="8" id="KW-0479">Metal-binding</keyword>
<feature type="transmembrane region" description="Helical" evidence="13">
    <location>
        <begin position="213"/>
        <end position="232"/>
    </location>
</feature>
<evidence type="ECO:0000256" key="12">
    <source>
        <dbReference type="ARBA" id="ARBA00023136"/>
    </source>
</evidence>
<dbReference type="Pfam" id="PF01292">
    <property type="entry name" value="Ni_hydr_CYTB"/>
    <property type="match status" value="1"/>
</dbReference>
<keyword evidence="6" id="KW-0349">Heme</keyword>
<proteinExistence type="inferred from homology"/>
<dbReference type="InterPro" id="IPR006471">
    <property type="entry name" value="Formate_DH_gsu"/>
</dbReference>
<dbReference type="GO" id="GO:0005886">
    <property type="term" value="C:plasma membrane"/>
    <property type="evidence" value="ECO:0007669"/>
    <property type="project" value="UniProtKB-SubCell"/>
</dbReference>
<keyword evidence="14" id="KW-0732">Signal</keyword>
<evidence type="ECO:0000256" key="10">
    <source>
        <dbReference type="ARBA" id="ARBA00022989"/>
    </source>
</evidence>
<dbReference type="Gene3D" id="1.20.950.20">
    <property type="entry name" value="Transmembrane di-heme cytochromes, Chain C"/>
    <property type="match status" value="1"/>
</dbReference>
<reference evidence="16 17" key="1">
    <citation type="submission" date="2020-11" db="EMBL/GenBank/DDBJ databases">
        <title>Description of Pontivivens ytuae sp. nov. isolated from deep sea sediment of Mariana Trench.</title>
        <authorList>
            <person name="Wang Z."/>
            <person name="Sun Q.-L."/>
            <person name="Xu X.-D."/>
            <person name="Tang Y.-Z."/>
            <person name="Zhang J."/>
        </authorList>
    </citation>
    <scope>NUCLEOTIDE SEQUENCE [LARGE SCALE GENOMIC DNA]</scope>
    <source>
        <strain evidence="16 17">MT2928</strain>
    </source>
</reference>